<keyword evidence="3" id="KW-1003">Cell membrane</keyword>
<proteinExistence type="inferred from homology"/>
<keyword evidence="6 9" id="KW-1133">Transmembrane helix</keyword>
<evidence type="ECO:0000259" key="10">
    <source>
        <dbReference type="Pfam" id="PF04290"/>
    </source>
</evidence>
<keyword evidence="2 9" id="KW-0813">Transport</keyword>
<accession>A0A1H4E741</accession>
<keyword evidence="5 9" id="KW-0812">Transmembrane</keyword>
<dbReference type="PANTHER" id="PTHR35011:SF10">
    <property type="entry name" value="TRAP TRANSPORTER SMALL PERMEASE PROTEIN"/>
    <property type="match status" value="1"/>
</dbReference>
<comment type="subcellular location">
    <subcellularLocation>
        <location evidence="1 9">Cell inner membrane</location>
        <topology evidence="1 9">Multi-pass membrane protein</topology>
    </subcellularLocation>
</comment>
<comment type="function">
    <text evidence="9">Part of the tripartite ATP-independent periplasmic (TRAP) transport system.</text>
</comment>
<dbReference type="Pfam" id="PF04290">
    <property type="entry name" value="DctQ"/>
    <property type="match status" value="1"/>
</dbReference>
<dbReference type="GO" id="GO:0005886">
    <property type="term" value="C:plasma membrane"/>
    <property type="evidence" value="ECO:0007669"/>
    <property type="project" value="UniProtKB-SubCell"/>
</dbReference>
<evidence type="ECO:0000256" key="4">
    <source>
        <dbReference type="ARBA" id="ARBA00022519"/>
    </source>
</evidence>
<evidence type="ECO:0000313" key="11">
    <source>
        <dbReference type="EMBL" id="SEA80843.1"/>
    </source>
</evidence>
<evidence type="ECO:0000256" key="3">
    <source>
        <dbReference type="ARBA" id="ARBA00022475"/>
    </source>
</evidence>
<dbReference type="GO" id="GO:0022857">
    <property type="term" value="F:transmembrane transporter activity"/>
    <property type="evidence" value="ECO:0007669"/>
    <property type="project" value="UniProtKB-UniRule"/>
</dbReference>
<gene>
    <name evidence="11" type="ORF">SAMN05444370_11286</name>
</gene>
<evidence type="ECO:0000256" key="2">
    <source>
        <dbReference type="ARBA" id="ARBA00022448"/>
    </source>
</evidence>
<comment type="subunit">
    <text evidence="9">The complex comprises the extracytoplasmic solute receptor protein and the two transmembrane proteins.</text>
</comment>
<dbReference type="OrthoDB" id="4250245at2"/>
<evidence type="ECO:0000256" key="6">
    <source>
        <dbReference type="ARBA" id="ARBA00022989"/>
    </source>
</evidence>
<sequence>MSGDNGEPKTDALVPPFAQAPVGALLGGVAAALSSIGTAWIGGLMLLVVADVVGRNFLNAPITGVSEIAARSVVAIVFLQVSAAILQRRLTRADFILRRLEGRAPRTQALVEALFSLTGAVVFALVLWASWPKLADAWAGAEFFGVQGVFTIPTWPFRGVTVLGAALAACAALYVAAQELRKARAAA</sequence>
<keyword evidence="12" id="KW-1185">Reference proteome</keyword>
<dbReference type="InterPro" id="IPR055348">
    <property type="entry name" value="DctQ"/>
</dbReference>
<dbReference type="EMBL" id="FNQM01000012">
    <property type="protein sequence ID" value="SEA80843.1"/>
    <property type="molecule type" value="Genomic_DNA"/>
</dbReference>
<feature type="transmembrane region" description="Helical" evidence="9">
    <location>
        <begin position="24"/>
        <end position="48"/>
    </location>
</feature>
<dbReference type="STRING" id="89524.SAMN05444370_11286"/>
<evidence type="ECO:0000256" key="5">
    <source>
        <dbReference type="ARBA" id="ARBA00022692"/>
    </source>
</evidence>
<evidence type="ECO:0000256" key="1">
    <source>
        <dbReference type="ARBA" id="ARBA00004429"/>
    </source>
</evidence>
<keyword evidence="4 9" id="KW-0997">Cell inner membrane</keyword>
<keyword evidence="7 9" id="KW-0472">Membrane</keyword>
<evidence type="ECO:0000256" key="9">
    <source>
        <dbReference type="RuleBase" id="RU369079"/>
    </source>
</evidence>
<dbReference type="PANTHER" id="PTHR35011">
    <property type="entry name" value="2,3-DIKETO-L-GULONATE TRAP TRANSPORTER SMALL PERMEASE PROTEIN YIAM"/>
    <property type="match status" value="1"/>
</dbReference>
<reference evidence="11 12" key="1">
    <citation type="submission" date="2016-10" db="EMBL/GenBank/DDBJ databases">
        <authorList>
            <person name="de Groot N.N."/>
        </authorList>
    </citation>
    <scope>NUCLEOTIDE SEQUENCE [LARGE SCALE GENOMIC DNA]</scope>
    <source>
        <strain evidence="11 12">DSM 15345</strain>
    </source>
</reference>
<feature type="transmembrane region" description="Helical" evidence="9">
    <location>
        <begin position="109"/>
        <end position="131"/>
    </location>
</feature>
<dbReference type="RefSeq" id="WP_093255056.1">
    <property type="nucleotide sequence ID" value="NZ_FNQM01000012.1"/>
</dbReference>
<protein>
    <recommendedName>
        <fullName evidence="9">TRAP transporter small permease protein</fullName>
    </recommendedName>
</protein>
<evidence type="ECO:0000256" key="8">
    <source>
        <dbReference type="ARBA" id="ARBA00038436"/>
    </source>
</evidence>
<dbReference type="GO" id="GO:0015740">
    <property type="term" value="P:C4-dicarboxylate transport"/>
    <property type="evidence" value="ECO:0007669"/>
    <property type="project" value="TreeGrafter"/>
</dbReference>
<organism evidence="11 12">
    <name type="scientific">Rubrimonas cliftonensis</name>
    <dbReference type="NCBI Taxonomy" id="89524"/>
    <lineage>
        <taxon>Bacteria</taxon>
        <taxon>Pseudomonadati</taxon>
        <taxon>Pseudomonadota</taxon>
        <taxon>Alphaproteobacteria</taxon>
        <taxon>Rhodobacterales</taxon>
        <taxon>Paracoccaceae</taxon>
        <taxon>Rubrimonas</taxon>
    </lineage>
</organism>
<evidence type="ECO:0000313" key="12">
    <source>
        <dbReference type="Proteomes" id="UP000198703"/>
    </source>
</evidence>
<dbReference type="InterPro" id="IPR007387">
    <property type="entry name" value="TRAP_DctQ"/>
</dbReference>
<comment type="caution">
    <text evidence="9">Lacks conserved residue(s) required for the propagation of feature annotation.</text>
</comment>
<name>A0A1H4E741_9RHOB</name>
<evidence type="ECO:0000256" key="7">
    <source>
        <dbReference type="ARBA" id="ARBA00023136"/>
    </source>
</evidence>
<comment type="similarity">
    <text evidence="8 9">Belongs to the TRAP transporter small permease family.</text>
</comment>
<dbReference type="AlphaFoldDB" id="A0A1H4E741"/>
<feature type="domain" description="Tripartite ATP-independent periplasmic transporters DctQ component" evidence="10">
    <location>
        <begin position="44"/>
        <end position="181"/>
    </location>
</feature>
<dbReference type="Proteomes" id="UP000198703">
    <property type="component" value="Unassembled WGS sequence"/>
</dbReference>
<feature type="transmembrane region" description="Helical" evidence="9">
    <location>
        <begin position="155"/>
        <end position="177"/>
    </location>
</feature>